<sequence length="87" mass="10228">MKFLHFHLIERERDEDRSSSTEPQLKGFREESDFSNILIAESEGSAVVYYWRKDRFSRSSLFFCSLTERSLSSIMVIDSVDTKILLI</sequence>
<accession>A0AAD3SID7</accession>
<organism evidence="1 2">
    <name type="scientific">Nepenthes gracilis</name>
    <name type="common">Slender pitcher plant</name>
    <dbReference type="NCBI Taxonomy" id="150966"/>
    <lineage>
        <taxon>Eukaryota</taxon>
        <taxon>Viridiplantae</taxon>
        <taxon>Streptophyta</taxon>
        <taxon>Embryophyta</taxon>
        <taxon>Tracheophyta</taxon>
        <taxon>Spermatophyta</taxon>
        <taxon>Magnoliopsida</taxon>
        <taxon>eudicotyledons</taxon>
        <taxon>Gunneridae</taxon>
        <taxon>Pentapetalae</taxon>
        <taxon>Caryophyllales</taxon>
        <taxon>Nepenthaceae</taxon>
        <taxon>Nepenthes</taxon>
    </lineage>
</organism>
<reference evidence="1" key="1">
    <citation type="submission" date="2023-05" db="EMBL/GenBank/DDBJ databases">
        <title>Nepenthes gracilis genome sequencing.</title>
        <authorList>
            <person name="Fukushima K."/>
        </authorList>
    </citation>
    <scope>NUCLEOTIDE SEQUENCE</scope>
    <source>
        <strain evidence="1">SING2019-196</strain>
    </source>
</reference>
<keyword evidence="2" id="KW-1185">Reference proteome</keyword>
<protein>
    <submittedName>
        <fullName evidence="1">Uncharacterized protein</fullName>
    </submittedName>
</protein>
<gene>
    <name evidence="1" type="ORF">Nepgr_013176</name>
</gene>
<dbReference type="AlphaFoldDB" id="A0AAD3SID7"/>
<dbReference type="Proteomes" id="UP001279734">
    <property type="component" value="Unassembled WGS sequence"/>
</dbReference>
<proteinExistence type="predicted"/>
<evidence type="ECO:0000313" key="1">
    <source>
        <dbReference type="EMBL" id="GMH11335.1"/>
    </source>
</evidence>
<evidence type="ECO:0000313" key="2">
    <source>
        <dbReference type="Proteomes" id="UP001279734"/>
    </source>
</evidence>
<comment type="caution">
    <text evidence="1">The sequence shown here is derived from an EMBL/GenBank/DDBJ whole genome shotgun (WGS) entry which is preliminary data.</text>
</comment>
<dbReference type="EMBL" id="BSYO01000011">
    <property type="protein sequence ID" value="GMH11335.1"/>
    <property type="molecule type" value="Genomic_DNA"/>
</dbReference>
<name>A0AAD3SID7_NEPGR</name>